<gene>
    <name evidence="2" type="ORF">HJG59_008933</name>
</gene>
<dbReference type="Pfam" id="PF15229">
    <property type="entry name" value="POM121"/>
    <property type="match status" value="1"/>
</dbReference>
<feature type="compositionally biased region" description="Low complexity" evidence="1">
    <location>
        <begin position="180"/>
        <end position="189"/>
    </location>
</feature>
<sequence length="332" mass="35125">MPIPGPKVQGQSPEEIAKNEVHQVQNKGQNDQNSPRSSGGLPLTPGPPVTKGVLTSHKCSPGPLDLSPKHPHYSLCGNTQLSPRCSSSQGQVATNSCSPAGDGQPPLPPDSAAALLSDPTPCCSLLPDRSTKEGLGEGPPPTFPGPLTLYKERDAEKPARTNPPLACASRKSCQRTKSTPLLLPLSPLRQDPDDLPPPPKRPCLAGDRRLGTDAECQTKRTLEDKTQVMAGCSATQSALSFSPPGSAIADTPPLDTQTGQVRAPITARVSADLTSQPTVDDDDESEMDTTPPCYAATIITYPESSTRFLPVYQIQYSVEHRRPAGPPPAHLH</sequence>
<reference evidence="2 3" key="1">
    <citation type="journal article" date="2020" name="Nature">
        <title>Six reference-quality genomes reveal evolution of bat adaptations.</title>
        <authorList>
            <person name="Jebb D."/>
            <person name="Huang Z."/>
            <person name="Pippel M."/>
            <person name="Hughes G.M."/>
            <person name="Lavrichenko K."/>
            <person name="Devanna P."/>
            <person name="Winkler S."/>
            <person name="Jermiin L.S."/>
            <person name="Skirmuntt E.C."/>
            <person name="Katzourakis A."/>
            <person name="Burkitt-Gray L."/>
            <person name="Ray D.A."/>
            <person name="Sullivan K.A.M."/>
            <person name="Roscito J.G."/>
            <person name="Kirilenko B.M."/>
            <person name="Davalos L.M."/>
            <person name="Corthals A.P."/>
            <person name="Power M.L."/>
            <person name="Jones G."/>
            <person name="Ransome R.D."/>
            <person name="Dechmann D.K.N."/>
            <person name="Locatelli A.G."/>
            <person name="Puechmaille S.J."/>
            <person name="Fedrigo O."/>
            <person name="Jarvis E.D."/>
            <person name="Hiller M."/>
            <person name="Vernes S.C."/>
            <person name="Myers E.W."/>
            <person name="Teeling E.C."/>
        </authorList>
    </citation>
    <scope>NUCLEOTIDE SEQUENCE [LARGE SCALE GENOMIC DNA]</scope>
    <source>
        <strain evidence="2">MMolMol1</strain>
        <tissue evidence="2">Muscle</tissue>
    </source>
</reference>
<feature type="compositionally biased region" description="Basic and acidic residues" evidence="1">
    <location>
        <begin position="150"/>
        <end position="159"/>
    </location>
</feature>
<feature type="compositionally biased region" description="Polar residues" evidence="1">
    <location>
        <begin position="22"/>
        <end position="37"/>
    </location>
</feature>
<feature type="region of interest" description="Disordered" evidence="1">
    <location>
        <begin position="1"/>
        <end position="211"/>
    </location>
</feature>
<accession>A0A7J8EEQ3</accession>
<dbReference type="InParanoid" id="A0A7J8EEQ3"/>
<keyword evidence="3" id="KW-1185">Reference proteome</keyword>
<comment type="caution">
    <text evidence="2">The sequence shown here is derived from an EMBL/GenBank/DDBJ whole genome shotgun (WGS) entry which is preliminary data.</text>
</comment>
<dbReference type="AlphaFoldDB" id="A0A7J8EEQ3"/>
<feature type="region of interest" description="Disordered" evidence="1">
    <location>
        <begin position="242"/>
        <end position="290"/>
    </location>
</feature>
<feature type="compositionally biased region" description="Low complexity" evidence="1">
    <location>
        <begin position="39"/>
        <end position="53"/>
    </location>
</feature>
<proteinExistence type="predicted"/>
<name>A0A7J8EEQ3_MOLMO</name>
<protein>
    <submittedName>
        <fullName evidence="2">Uncharacterized protein</fullName>
    </submittedName>
</protein>
<organism evidence="2 3">
    <name type="scientific">Molossus molossus</name>
    <name type="common">Pallas' mastiff bat</name>
    <name type="synonym">Vespertilio molossus</name>
    <dbReference type="NCBI Taxonomy" id="27622"/>
    <lineage>
        <taxon>Eukaryota</taxon>
        <taxon>Metazoa</taxon>
        <taxon>Chordata</taxon>
        <taxon>Craniata</taxon>
        <taxon>Vertebrata</taxon>
        <taxon>Euteleostomi</taxon>
        <taxon>Mammalia</taxon>
        <taxon>Eutheria</taxon>
        <taxon>Laurasiatheria</taxon>
        <taxon>Chiroptera</taxon>
        <taxon>Yangochiroptera</taxon>
        <taxon>Molossidae</taxon>
        <taxon>Molossus</taxon>
    </lineage>
</organism>
<evidence type="ECO:0000256" key="1">
    <source>
        <dbReference type="SAM" id="MobiDB-lite"/>
    </source>
</evidence>
<dbReference type="EMBL" id="JACASF010000014">
    <property type="protein sequence ID" value="KAF6433883.1"/>
    <property type="molecule type" value="Genomic_DNA"/>
</dbReference>
<feature type="compositionally biased region" description="Low complexity" evidence="1">
    <location>
        <begin position="110"/>
        <end position="119"/>
    </location>
</feature>
<evidence type="ECO:0000313" key="2">
    <source>
        <dbReference type="EMBL" id="KAF6433883.1"/>
    </source>
</evidence>
<evidence type="ECO:0000313" key="3">
    <source>
        <dbReference type="Proteomes" id="UP000550707"/>
    </source>
</evidence>
<dbReference type="Proteomes" id="UP000550707">
    <property type="component" value="Unassembled WGS sequence"/>
</dbReference>
<feature type="compositionally biased region" description="Polar residues" evidence="1">
    <location>
        <begin position="76"/>
        <end position="98"/>
    </location>
</feature>